<dbReference type="Proteomes" id="UP000809081">
    <property type="component" value="Unassembled WGS sequence"/>
</dbReference>
<sequence length="163" mass="19142">MTKNLKQLLETSTRCVVSFDNIDTFPLQFQKNLWSLLCFLRDHEVKWLNGEAATSDSMVSTVVYTIEHYHYMAKRLGTVTPALTQIALQFETVERYNGRKWDEEEETFYEDYDSFYGFTWLKEVPDDAIPFEEQAQDFKPYYDAPKPEETLDLSGLASKFTSR</sequence>
<organism evidence="1 2">
    <name type="scientific">Streptococcus saliviloxodontae</name>
    <dbReference type="NCBI Taxonomy" id="1349416"/>
    <lineage>
        <taxon>Bacteria</taxon>
        <taxon>Bacillati</taxon>
        <taxon>Bacillota</taxon>
        <taxon>Bacilli</taxon>
        <taxon>Lactobacillales</taxon>
        <taxon>Streptococcaceae</taxon>
        <taxon>Streptococcus</taxon>
    </lineage>
</organism>
<reference evidence="1 2" key="1">
    <citation type="submission" date="2021-01" db="EMBL/GenBank/DDBJ databases">
        <title>Genomic Encyclopedia of Type Strains, Phase IV (KMG-IV): sequencing the most valuable type-strain genomes for metagenomic binning, comparative biology and taxonomic classification.</title>
        <authorList>
            <person name="Goeker M."/>
        </authorList>
    </citation>
    <scope>NUCLEOTIDE SEQUENCE [LARGE SCALE GENOMIC DNA]</scope>
    <source>
        <strain evidence="1 2">DSM 27513</strain>
    </source>
</reference>
<evidence type="ECO:0000313" key="2">
    <source>
        <dbReference type="Proteomes" id="UP000809081"/>
    </source>
</evidence>
<comment type="caution">
    <text evidence="1">The sequence shown here is derived from an EMBL/GenBank/DDBJ whole genome shotgun (WGS) entry which is preliminary data.</text>
</comment>
<gene>
    <name evidence="1" type="ORF">JOC31_001462</name>
</gene>
<dbReference type="EMBL" id="JAFBEI010000030">
    <property type="protein sequence ID" value="MBM7636638.1"/>
    <property type="molecule type" value="Genomic_DNA"/>
</dbReference>
<proteinExistence type="predicted"/>
<dbReference type="RefSeq" id="WP_205017506.1">
    <property type="nucleotide sequence ID" value="NZ_JAFBEI010000030.1"/>
</dbReference>
<protein>
    <submittedName>
        <fullName evidence="1">Uncharacterized protein</fullName>
    </submittedName>
</protein>
<keyword evidence="2" id="KW-1185">Reference proteome</keyword>
<name>A0ABS2PMH5_9STRE</name>
<accession>A0ABS2PMH5</accession>
<evidence type="ECO:0000313" key="1">
    <source>
        <dbReference type="EMBL" id="MBM7636638.1"/>
    </source>
</evidence>